<evidence type="ECO:0000256" key="1">
    <source>
        <dbReference type="SAM" id="MobiDB-lite"/>
    </source>
</evidence>
<reference evidence="2" key="1">
    <citation type="submission" date="2014-08" db="EMBL/GenBank/DDBJ databases">
        <authorList>
            <person name="Sharma Rahul"/>
            <person name="Thines Marco"/>
        </authorList>
    </citation>
    <scope>NUCLEOTIDE SEQUENCE</scope>
</reference>
<accession>A0A0F7SEM8</accession>
<feature type="compositionally biased region" description="Polar residues" evidence="1">
    <location>
        <begin position="141"/>
        <end position="151"/>
    </location>
</feature>
<feature type="compositionally biased region" description="Basic and acidic residues" evidence="1">
    <location>
        <begin position="314"/>
        <end position="324"/>
    </location>
</feature>
<feature type="compositionally biased region" description="Polar residues" evidence="1">
    <location>
        <begin position="206"/>
        <end position="215"/>
    </location>
</feature>
<evidence type="ECO:0000313" key="2">
    <source>
        <dbReference type="EMBL" id="CDZ96345.1"/>
    </source>
</evidence>
<feature type="region of interest" description="Disordered" evidence="1">
    <location>
        <begin position="141"/>
        <end position="234"/>
    </location>
</feature>
<dbReference type="EMBL" id="LN483143">
    <property type="protein sequence ID" value="CDZ96345.1"/>
    <property type="molecule type" value="Genomic_DNA"/>
</dbReference>
<organism evidence="2">
    <name type="scientific">Phaffia rhodozyma</name>
    <name type="common">Yeast</name>
    <name type="synonym">Xanthophyllomyces dendrorhous</name>
    <dbReference type="NCBI Taxonomy" id="264483"/>
    <lineage>
        <taxon>Eukaryota</taxon>
        <taxon>Fungi</taxon>
        <taxon>Dikarya</taxon>
        <taxon>Basidiomycota</taxon>
        <taxon>Agaricomycotina</taxon>
        <taxon>Tremellomycetes</taxon>
        <taxon>Cystofilobasidiales</taxon>
        <taxon>Mrakiaceae</taxon>
        <taxon>Phaffia</taxon>
    </lineage>
</organism>
<protein>
    <submittedName>
        <fullName evidence="2">Uncharacterized protein</fullName>
    </submittedName>
</protein>
<name>A0A0F7SEM8_PHARH</name>
<dbReference type="AlphaFoldDB" id="A0A0F7SEM8"/>
<feature type="compositionally biased region" description="Low complexity" evidence="1">
    <location>
        <begin position="152"/>
        <end position="163"/>
    </location>
</feature>
<sequence>MLAQSNTPRHQQQPLLLGLRICLQHDSASPYETTTGLIRSDDSDEGTRFSEKRIIAFHEQLKSVALKSRWHVQDSQPRPLSVEQARSSISTVPLKLPKPCSAPDSIPAFLTESISQPSSSATPASHSTTQPSTQYIPVTLSQSTPVQPPQRTITSSTTSDQTSNPASKSKSESQLESNLTLKPELEPKPGLEWSSQLQPVREESPLTPSIVSTIGSPRIPPSSSSQVHLSRRPVTSVSISRNVPIASPKLMKAMAPTYGGNKAKPPNFLLPLGPRTPVAPLTLAQLQLTKSKAAASSEKNLLRKKVLKAWNTHRRPENSWDKSSPKTSKHVSVTENADSENEFSINNLGISLSRRNSSPTSAVRKLSESVNVPAQFMPLSSSSDTSLVFNNPHTALSNTLLDHLVREKRRLKSSISLAYAQYCIDTLNQSLGQLEVISSRDPSSSTSQAIPRLLRQYLHQYLLVPAFHTQTRQEVLDRMFRLGLQPSVDLEILILRALFLRQKIYSKDFAPYGSFIVELSSLQTYFDKLLLGSDTNGRSNNSSEQGTIDRRRIWSTMYSGFRSMAKNPIPTDLKARLLAEAQKEPVDLVLISKLSTV</sequence>
<feature type="compositionally biased region" description="Polar residues" evidence="1">
    <location>
        <begin position="325"/>
        <end position="337"/>
    </location>
</feature>
<feature type="compositionally biased region" description="Polar residues" evidence="1">
    <location>
        <begin position="164"/>
        <end position="180"/>
    </location>
</feature>
<proteinExistence type="predicted"/>
<feature type="region of interest" description="Disordered" evidence="1">
    <location>
        <begin position="313"/>
        <end position="337"/>
    </location>
</feature>